<dbReference type="Proteomes" id="UP000054495">
    <property type="component" value="Unassembled WGS sequence"/>
</dbReference>
<gene>
    <name evidence="3" type="ORF">ANCCEY_00520</name>
</gene>
<dbReference type="SUPFAM" id="SSF54695">
    <property type="entry name" value="POZ domain"/>
    <property type="match status" value="1"/>
</dbReference>
<protein>
    <recommendedName>
        <fullName evidence="5">BTB domain-containing protein</fullName>
    </recommendedName>
</protein>
<dbReference type="GO" id="GO:0007281">
    <property type="term" value="P:germ cell development"/>
    <property type="evidence" value="ECO:0007669"/>
    <property type="project" value="InterPro"/>
</dbReference>
<dbReference type="EMBL" id="KE124780">
    <property type="protein sequence ID" value="EPB80423.1"/>
    <property type="molecule type" value="Genomic_DNA"/>
</dbReference>
<proteinExistence type="predicted"/>
<sequence length="123" mass="14181">MGNSLDRLAGYEDSSPDSTVDCTDSRKRRKTDPTESPPKKITKLDTAKYVYERLFLQGEGSDVTVHAIGHVWHLHKLYLQQCKYFEVVPSIVHHVLMQGNWKDSKEDVIYLDFPDENVTREGK</sequence>
<dbReference type="InterPro" id="IPR011333">
    <property type="entry name" value="SKP1/BTB/POZ_sf"/>
</dbReference>
<evidence type="ECO:0000256" key="2">
    <source>
        <dbReference type="SAM" id="MobiDB-lite"/>
    </source>
</evidence>
<name>A0A0D6MA44_9BILA</name>
<keyword evidence="4" id="KW-1185">Reference proteome</keyword>
<organism evidence="3 4">
    <name type="scientific">Ancylostoma ceylanicum</name>
    <dbReference type="NCBI Taxonomy" id="53326"/>
    <lineage>
        <taxon>Eukaryota</taxon>
        <taxon>Metazoa</taxon>
        <taxon>Ecdysozoa</taxon>
        <taxon>Nematoda</taxon>
        <taxon>Chromadorea</taxon>
        <taxon>Rhabditida</taxon>
        <taxon>Rhabditina</taxon>
        <taxon>Rhabditomorpha</taxon>
        <taxon>Strongyloidea</taxon>
        <taxon>Ancylostomatidae</taxon>
        <taxon>Ancylostomatinae</taxon>
        <taxon>Ancylostoma</taxon>
    </lineage>
</organism>
<evidence type="ECO:0000256" key="1">
    <source>
        <dbReference type="ARBA" id="ARBA00022473"/>
    </source>
</evidence>
<dbReference type="PANTHER" id="PTHR23231:SF17">
    <property type="entry name" value="BTB DOMAIN-CONTAINING PROTEIN"/>
    <property type="match status" value="1"/>
</dbReference>
<dbReference type="PANTHER" id="PTHR23231">
    <property type="entry name" value="GERM CELL-LESS PROTEIN"/>
    <property type="match status" value="1"/>
</dbReference>
<dbReference type="InterPro" id="IPR043380">
    <property type="entry name" value="Gcl-like"/>
</dbReference>
<dbReference type="Gene3D" id="3.30.710.10">
    <property type="entry name" value="Potassium Channel Kv1.1, Chain A"/>
    <property type="match status" value="1"/>
</dbReference>
<accession>A0A0D6MA44</accession>
<keyword evidence="1" id="KW-0217">Developmental protein</keyword>
<feature type="region of interest" description="Disordered" evidence="2">
    <location>
        <begin position="1"/>
        <end position="40"/>
    </location>
</feature>
<reference evidence="3 4" key="1">
    <citation type="submission" date="2013-05" db="EMBL/GenBank/DDBJ databases">
        <title>Draft genome of the parasitic nematode Anyclostoma ceylanicum.</title>
        <authorList>
            <person name="Mitreva M."/>
        </authorList>
    </citation>
    <scope>NUCLEOTIDE SEQUENCE [LARGE SCALE GENOMIC DNA]</scope>
</reference>
<evidence type="ECO:0000313" key="3">
    <source>
        <dbReference type="EMBL" id="EPB80423.1"/>
    </source>
</evidence>
<dbReference type="AlphaFoldDB" id="A0A0D6MA44"/>
<evidence type="ECO:0000313" key="4">
    <source>
        <dbReference type="Proteomes" id="UP000054495"/>
    </source>
</evidence>
<evidence type="ECO:0008006" key="5">
    <source>
        <dbReference type="Google" id="ProtNLM"/>
    </source>
</evidence>